<name>A0ACB5UBF7_AMBMO</name>
<proteinExistence type="predicted"/>
<organism evidence="1 2">
    <name type="scientific">Ambrosiozyma monospora</name>
    <name type="common">Yeast</name>
    <name type="synonym">Endomycopsis monosporus</name>
    <dbReference type="NCBI Taxonomy" id="43982"/>
    <lineage>
        <taxon>Eukaryota</taxon>
        <taxon>Fungi</taxon>
        <taxon>Dikarya</taxon>
        <taxon>Ascomycota</taxon>
        <taxon>Saccharomycotina</taxon>
        <taxon>Pichiomycetes</taxon>
        <taxon>Pichiales</taxon>
        <taxon>Pichiaceae</taxon>
        <taxon>Ambrosiozyma</taxon>
    </lineage>
</organism>
<evidence type="ECO:0000313" key="2">
    <source>
        <dbReference type="Proteomes" id="UP001165064"/>
    </source>
</evidence>
<protein>
    <submittedName>
        <fullName evidence="1">Unnamed protein product</fullName>
    </submittedName>
</protein>
<dbReference type="EMBL" id="BSXS01015192">
    <property type="protein sequence ID" value="GMF06463.1"/>
    <property type="molecule type" value="Genomic_DNA"/>
</dbReference>
<keyword evidence="2" id="KW-1185">Reference proteome</keyword>
<evidence type="ECO:0000313" key="1">
    <source>
        <dbReference type="EMBL" id="GMF06463.1"/>
    </source>
</evidence>
<reference evidence="1" key="1">
    <citation type="submission" date="2023-04" db="EMBL/GenBank/DDBJ databases">
        <title>Ambrosiozyma monospora NBRC 10751.</title>
        <authorList>
            <person name="Ichikawa N."/>
            <person name="Sato H."/>
            <person name="Tonouchi N."/>
        </authorList>
    </citation>
    <scope>NUCLEOTIDE SEQUENCE</scope>
    <source>
        <strain evidence="1">NBRC 10751</strain>
    </source>
</reference>
<gene>
    <name evidence="1" type="ORF">Amon02_001270400</name>
</gene>
<comment type="caution">
    <text evidence="1">The sequence shown here is derived from an EMBL/GenBank/DDBJ whole genome shotgun (WGS) entry which is preliminary data.</text>
</comment>
<sequence length="172" mass="18798">MNMLLPWLTTYGTFRNVSFKDAFLSQIHQDTDIQEFAAATVDNTDQFFRCSSSRRLSKKSNSKATPSANQPTTLDPVDPSTILPSQVEQIHNNNISITGEPAPPVDNSLPHALIQFDNLPQESFNALLDTSLSACLIGEAVSLIQITRSVSSVPLTTLVTNTCSQLSLTLLF</sequence>
<accession>A0ACB5UBF7</accession>
<dbReference type="Proteomes" id="UP001165064">
    <property type="component" value="Unassembled WGS sequence"/>
</dbReference>